<reference evidence="1 2" key="1">
    <citation type="submission" date="2020-11" db="EMBL/GenBank/DDBJ databases">
        <title>Enhanced detection system for hospital associated transmission using whole genome sequencing surveillance.</title>
        <authorList>
            <person name="Harrison L.H."/>
            <person name="Van Tyne D."/>
            <person name="Marsh J.W."/>
            <person name="Griffith M.P."/>
            <person name="Snyder D.J."/>
            <person name="Cooper V.S."/>
            <person name="Mustapha M."/>
        </authorList>
    </citation>
    <scope>NUCLEOTIDE SEQUENCE [LARGE SCALE GENOMIC DNA]</scope>
    <source>
        <strain evidence="1 2">PSA00705</strain>
    </source>
</reference>
<name>A0ABS0KNK8_PSENT</name>
<dbReference type="EMBL" id="JADTFC010000054">
    <property type="protein sequence ID" value="MBG6289691.1"/>
    <property type="molecule type" value="Genomic_DNA"/>
</dbReference>
<comment type="caution">
    <text evidence="1">The sequence shown here is derived from an EMBL/GenBank/DDBJ whole genome shotgun (WGS) entry which is preliminary data.</text>
</comment>
<organism evidence="1 2">
    <name type="scientific">Pseudomonas nitroreducens</name>
    <dbReference type="NCBI Taxonomy" id="46680"/>
    <lineage>
        <taxon>Bacteria</taxon>
        <taxon>Pseudomonadati</taxon>
        <taxon>Pseudomonadota</taxon>
        <taxon>Gammaproteobacteria</taxon>
        <taxon>Pseudomonadales</taxon>
        <taxon>Pseudomonadaceae</taxon>
        <taxon>Pseudomonas</taxon>
    </lineage>
</organism>
<keyword evidence="2" id="KW-1185">Reference proteome</keyword>
<evidence type="ECO:0000313" key="1">
    <source>
        <dbReference type="EMBL" id="MBG6289691.1"/>
    </source>
</evidence>
<gene>
    <name evidence="1" type="ORF">I5I61_19735</name>
</gene>
<evidence type="ECO:0000313" key="2">
    <source>
        <dbReference type="Proteomes" id="UP000608450"/>
    </source>
</evidence>
<dbReference type="Proteomes" id="UP000608450">
    <property type="component" value="Unassembled WGS sequence"/>
</dbReference>
<protein>
    <submittedName>
        <fullName evidence="1">Uncharacterized protein</fullName>
    </submittedName>
</protein>
<sequence length="113" mass="12850">MPGVKQLQALVIERLRQIRDEGFSEKHDDQHVQGELAIAAACYAEEAFCQIREPERLPVISQVVPQFWPWEPAWWKPSLDARRNLVKAGALILAALGQIDRAIECELPEPTHD</sequence>
<accession>A0ABS0KNK8</accession>
<proteinExistence type="predicted"/>